<evidence type="ECO:0000256" key="1">
    <source>
        <dbReference type="SAM" id="MobiDB-lite"/>
    </source>
</evidence>
<feature type="compositionally biased region" description="Basic and acidic residues" evidence="1">
    <location>
        <begin position="327"/>
        <end position="353"/>
    </location>
</feature>
<gene>
    <name evidence="2" type="ORF">FGG08_004628</name>
</gene>
<feature type="region of interest" description="Disordered" evidence="1">
    <location>
        <begin position="1"/>
        <end position="25"/>
    </location>
</feature>
<sequence length="423" mass="46800">MAQTTTVTKAAPAQSQSPYQLDKEQTLKASRALLAHIENEKRNKDSKAEKRNLLASTEGSSDEEGIELSDVPIWLVLTTKRHIIDKKRLKPGKISIPHSLNTSRTSTICLITADPQRSFKNAVANPLFPAHLRTRITRVIAISKLRSKYKPYESKRQLFSEHDIFLADDRIVALLPNILGKAFYKSGTKRPVTVNIAAEDERKSKEKEKKMKSRKDTEVSDHSVASPERLANEITRTLSTALVHLSPSTCTSIRVGKASWDAIKVAENIDAAVAGLTTKFVPKGWRGVRAIHIKGPETAALPLWLADELWLDESDILEDVPVGDEVKAIEGSREKTEGTSKKRKAPESEEGTKAQKKLKGAKKGNEGELPDDLGKEIALRKEKLKKQKAEAKEEAEEAVVTKKAMRAKAADDGKARAKTKKSK</sequence>
<dbReference type="InterPro" id="IPR023674">
    <property type="entry name" value="Ribosomal_uL1-like"/>
</dbReference>
<proteinExistence type="predicted"/>
<dbReference type="Pfam" id="PF00687">
    <property type="entry name" value="Ribosomal_L1"/>
    <property type="match status" value="1"/>
</dbReference>
<dbReference type="CDD" id="cd00403">
    <property type="entry name" value="Ribosomal_L1"/>
    <property type="match status" value="1"/>
</dbReference>
<feature type="compositionally biased region" description="Basic and acidic residues" evidence="1">
    <location>
        <begin position="37"/>
        <end position="52"/>
    </location>
</feature>
<evidence type="ECO:0008006" key="4">
    <source>
        <dbReference type="Google" id="ProtNLM"/>
    </source>
</evidence>
<reference evidence="2" key="1">
    <citation type="submission" date="2021-03" db="EMBL/GenBank/DDBJ databases">
        <title>Comparative genomics and phylogenomic investigation of the class Geoglossomycetes provide insights into ecological specialization and systematics.</title>
        <authorList>
            <person name="Melie T."/>
            <person name="Pirro S."/>
            <person name="Miller A.N."/>
            <person name="Quandt A."/>
        </authorList>
    </citation>
    <scope>NUCLEOTIDE SEQUENCE</scope>
    <source>
        <strain evidence="2">GBOQ0MN5Z8</strain>
    </source>
</reference>
<feature type="region of interest" description="Disordered" evidence="1">
    <location>
        <begin position="198"/>
        <end position="226"/>
    </location>
</feature>
<dbReference type="OrthoDB" id="10251727at2759"/>
<dbReference type="Proteomes" id="UP000698800">
    <property type="component" value="Unassembled WGS sequence"/>
</dbReference>
<dbReference type="InterPro" id="IPR028364">
    <property type="entry name" value="Ribosomal_uL1/biogenesis"/>
</dbReference>
<feature type="compositionally biased region" description="Basic and acidic residues" evidence="1">
    <location>
        <begin position="199"/>
        <end position="221"/>
    </location>
</feature>
<name>A0A9P8I055_9PEZI</name>
<evidence type="ECO:0000313" key="2">
    <source>
        <dbReference type="EMBL" id="KAH0538796.1"/>
    </source>
</evidence>
<accession>A0A9P8I055</accession>
<organism evidence="2 3">
    <name type="scientific">Glutinoglossum americanum</name>
    <dbReference type="NCBI Taxonomy" id="1670608"/>
    <lineage>
        <taxon>Eukaryota</taxon>
        <taxon>Fungi</taxon>
        <taxon>Dikarya</taxon>
        <taxon>Ascomycota</taxon>
        <taxon>Pezizomycotina</taxon>
        <taxon>Geoglossomycetes</taxon>
        <taxon>Geoglossales</taxon>
        <taxon>Geoglossaceae</taxon>
        <taxon>Glutinoglossum</taxon>
    </lineage>
</organism>
<keyword evidence="3" id="KW-1185">Reference proteome</keyword>
<feature type="compositionally biased region" description="Basic and acidic residues" evidence="1">
    <location>
        <begin position="372"/>
        <end position="392"/>
    </location>
</feature>
<dbReference type="AlphaFoldDB" id="A0A9P8I055"/>
<comment type="caution">
    <text evidence="2">The sequence shown here is derived from an EMBL/GenBank/DDBJ whole genome shotgun (WGS) entry which is preliminary data.</text>
</comment>
<dbReference type="InterPro" id="IPR016095">
    <property type="entry name" value="Ribosomal_uL1_3-a/b-sand"/>
</dbReference>
<dbReference type="EMBL" id="JAGHQL010000096">
    <property type="protein sequence ID" value="KAH0538796.1"/>
    <property type="molecule type" value="Genomic_DNA"/>
</dbReference>
<feature type="region of interest" description="Disordered" evidence="1">
    <location>
        <begin position="327"/>
        <end position="423"/>
    </location>
</feature>
<protein>
    <recommendedName>
        <fullName evidence="4">Ribosomal protein L1</fullName>
    </recommendedName>
</protein>
<evidence type="ECO:0000313" key="3">
    <source>
        <dbReference type="Proteomes" id="UP000698800"/>
    </source>
</evidence>
<feature type="region of interest" description="Disordered" evidence="1">
    <location>
        <begin position="37"/>
        <end position="61"/>
    </location>
</feature>
<dbReference type="SUPFAM" id="SSF56808">
    <property type="entry name" value="Ribosomal protein L1"/>
    <property type="match status" value="1"/>
</dbReference>
<dbReference type="Gene3D" id="3.40.50.790">
    <property type="match status" value="1"/>
</dbReference>
<feature type="compositionally biased region" description="Polar residues" evidence="1">
    <location>
        <begin position="1"/>
        <end position="19"/>
    </location>
</feature>